<keyword evidence="1" id="KW-1133">Transmembrane helix</keyword>
<reference evidence="2 3" key="1">
    <citation type="submission" date="2016-02" db="EMBL/GenBank/DDBJ databases">
        <title>Comparison of Clostridium stercorarium subspecies using comparative genomics and transcriptomics.</title>
        <authorList>
            <person name="Schellenberg J."/>
            <person name="Thallinger G."/>
            <person name="Levin D.B."/>
            <person name="Zhang X."/>
            <person name="Alvare G."/>
            <person name="Fristensky B."/>
            <person name="Sparling R."/>
        </authorList>
    </citation>
    <scope>NUCLEOTIDE SEQUENCE [LARGE SCALE GENOMIC DNA]</scope>
    <source>
        <strain evidence="2 3">DSM 2910</strain>
    </source>
</reference>
<dbReference type="RefSeq" id="WP_015358251.1">
    <property type="nucleotide sequence ID" value="NZ_CP014672.1"/>
</dbReference>
<proteinExistence type="predicted"/>
<feature type="transmembrane region" description="Helical" evidence="1">
    <location>
        <begin position="21"/>
        <end position="42"/>
    </location>
</feature>
<keyword evidence="1" id="KW-0812">Transmembrane</keyword>
<evidence type="ECO:0000313" key="3">
    <source>
        <dbReference type="Proteomes" id="UP000092971"/>
    </source>
</evidence>
<keyword evidence="1" id="KW-0472">Membrane</keyword>
<dbReference type="AlphaFoldDB" id="A0A1B1YB34"/>
<dbReference type="Proteomes" id="UP000092971">
    <property type="component" value="Chromosome"/>
</dbReference>
<dbReference type="EMBL" id="CP014672">
    <property type="protein sequence ID" value="ANW97983.1"/>
    <property type="molecule type" value="Genomic_DNA"/>
</dbReference>
<gene>
    <name evidence="2" type="ORF">CSTERTH_02460</name>
</gene>
<dbReference type="OrthoDB" id="2061035at2"/>
<organism evidence="2 3">
    <name type="scientific">Thermoclostridium stercorarium subsp. thermolacticum DSM 2910</name>
    <dbReference type="NCBI Taxonomy" id="1121336"/>
    <lineage>
        <taxon>Bacteria</taxon>
        <taxon>Bacillati</taxon>
        <taxon>Bacillota</taxon>
        <taxon>Clostridia</taxon>
        <taxon>Eubacteriales</taxon>
        <taxon>Oscillospiraceae</taxon>
        <taxon>Thermoclostridium</taxon>
    </lineage>
</organism>
<name>A0A1B1YB34_THEST</name>
<accession>A0A1B1YB34</accession>
<evidence type="ECO:0000256" key="1">
    <source>
        <dbReference type="SAM" id="Phobius"/>
    </source>
</evidence>
<protein>
    <submittedName>
        <fullName evidence="2">Stage III sporulation protein AG</fullName>
    </submittedName>
</protein>
<evidence type="ECO:0000313" key="2">
    <source>
        <dbReference type="EMBL" id="ANW97983.1"/>
    </source>
</evidence>
<sequence length="196" mass="21842">MPGWFEKLKAYFWNKKGGRGIENLVIFLILGVIIIIVAGSFLSDDDSTKNKKKETETVAVVSNSPEDELLEFEKRLAEILSEIEGAGTVKVMLTWNSDGEVVHAYNQTEESMVREEYSGNENSGKTDERRLQRELAYMDSGAGRVPVVVQKIKPEVKGVVVVADGADNARVRQDILNALEALLGIPTHRIQVLKRK</sequence>